<comment type="caution">
    <text evidence="1">The sequence shown here is derived from an EMBL/GenBank/DDBJ whole genome shotgun (WGS) entry which is preliminary data.</text>
</comment>
<sequence length="175" mass="18039">MKGVSNAHVSSKRTVDRFSATAHIEGAARGGAATDRGTDGVAISSFIFSGSTKAHADTAWTPVWSDDFNGAAGTGVNTANWLYDTGTGWGTGEIETMSNSTANVQQDGSGHLKITAIRDASGNWTSGRIESQRADFAAPVGGELQVSASIQQPNVSGRQRLATGRLSGCLAHSIA</sequence>
<name>A0A402ARL8_9CHLR</name>
<dbReference type="AlphaFoldDB" id="A0A402ARL8"/>
<dbReference type="InterPro" id="IPR013320">
    <property type="entry name" value="ConA-like_dom_sf"/>
</dbReference>
<dbReference type="Proteomes" id="UP000287188">
    <property type="component" value="Unassembled WGS sequence"/>
</dbReference>
<dbReference type="EMBL" id="BIFS01000001">
    <property type="protein sequence ID" value="GCE21751.1"/>
    <property type="molecule type" value="Genomic_DNA"/>
</dbReference>
<evidence type="ECO:0000313" key="1">
    <source>
        <dbReference type="EMBL" id="GCE21751.1"/>
    </source>
</evidence>
<evidence type="ECO:0000313" key="2">
    <source>
        <dbReference type="Proteomes" id="UP000287188"/>
    </source>
</evidence>
<organism evidence="1 2">
    <name type="scientific">Dictyobacter kobayashii</name>
    <dbReference type="NCBI Taxonomy" id="2014872"/>
    <lineage>
        <taxon>Bacteria</taxon>
        <taxon>Bacillati</taxon>
        <taxon>Chloroflexota</taxon>
        <taxon>Ktedonobacteria</taxon>
        <taxon>Ktedonobacterales</taxon>
        <taxon>Dictyobacteraceae</taxon>
        <taxon>Dictyobacter</taxon>
    </lineage>
</organism>
<keyword evidence="2" id="KW-1185">Reference proteome</keyword>
<gene>
    <name evidence="1" type="ORF">KDK_55510</name>
</gene>
<protein>
    <submittedName>
        <fullName evidence="1">Uncharacterized protein</fullName>
    </submittedName>
</protein>
<proteinExistence type="predicted"/>
<dbReference type="Gene3D" id="2.60.120.200">
    <property type="match status" value="1"/>
</dbReference>
<accession>A0A402ARL8</accession>
<reference evidence="2" key="1">
    <citation type="submission" date="2018-12" db="EMBL/GenBank/DDBJ databases">
        <title>Tengunoibacter tsumagoiensis gen. nov., sp. nov., Dictyobacter kobayashii sp. nov., D. alpinus sp. nov., and D. joshuensis sp. nov. and description of Dictyobacteraceae fam. nov. within the order Ktedonobacterales isolated from Tengu-no-mugimeshi.</title>
        <authorList>
            <person name="Wang C.M."/>
            <person name="Zheng Y."/>
            <person name="Sakai Y."/>
            <person name="Toyoda A."/>
            <person name="Minakuchi Y."/>
            <person name="Abe K."/>
            <person name="Yokota A."/>
            <person name="Yabe S."/>
        </authorList>
    </citation>
    <scope>NUCLEOTIDE SEQUENCE [LARGE SCALE GENOMIC DNA]</scope>
    <source>
        <strain evidence="2">Uno11</strain>
    </source>
</reference>
<dbReference type="SUPFAM" id="SSF49899">
    <property type="entry name" value="Concanavalin A-like lectins/glucanases"/>
    <property type="match status" value="1"/>
</dbReference>